<dbReference type="Pfam" id="PF13362">
    <property type="entry name" value="Toprim_3"/>
    <property type="match status" value="1"/>
</dbReference>
<evidence type="ECO:0000313" key="4">
    <source>
        <dbReference type="Proteomes" id="UP000672009"/>
    </source>
</evidence>
<name>A0A975F8G1_9GAMM</name>
<dbReference type="CDD" id="cd01029">
    <property type="entry name" value="TOPRIM_primases"/>
    <property type="match status" value="1"/>
</dbReference>
<feature type="domain" description="Toprim" evidence="2">
    <location>
        <begin position="206"/>
        <end position="306"/>
    </location>
</feature>
<evidence type="ECO:0000256" key="1">
    <source>
        <dbReference type="SAM" id="Coils"/>
    </source>
</evidence>
<dbReference type="KEGG" id="tun:J9260_14125"/>
<dbReference type="AlphaFoldDB" id="A0A975F8G1"/>
<gene>
    <name evidence="3" type="ORF">J9260_14125</name>
</gene>
<evidence type="ECO:0000259" key="2">
    <source>
        <dbReference type="Pfam" id="PF13362"/>
    </source>
</evidence>
<feature type="coiled-coil region" evidence="1">
    <location>
        <begin position="72"/>
        <end position="106"/>
    </location>
</feature>
<keyword evidence="4" id="KW-1185">Reference proteome</keyword>
<evidence type="ECO:0000313" key="3">
    <source>
        <dbReference type="EMBL" id="QTR52829.1"/>
    </source>
</evidence>
<protein>
    <submittedName>
        <fullName evidence="3">Toprim domain-containing protein</fullName>
    </submittedName>
</protein>
<dbReference type="EMBL" id="CP072793">
    <property type="protein sequence ID" value="QTR52829.1"/>
    <property type="molecule type" value="Genomic_DNA"/>
</dbReference>
<organism evidence="3 4">
    <name type="scientific">Thiothrix unzii</name>
    <dbReference type="NCBI Taxonomy" id="111769"/>
    <lineage>
        <taxon>Bacteria</taxon>
        <taxon>Pseudomonadati</taxon>
        <taxon>Pseudomonadota</taxon>
        <taxon>Gammaproteobacteria</taxon>
        <taxon>Thiotrichales</taxon>
        <taxon>Thiotrichaceae</taxon>
        <taxon>Thiothrix</taxon>
    </lineage>
</organism>
<dbReference type="InterPro" id="IPR006171">
    <property type="entry name" value="TOPRIM_dom"/>
</dbReference>
<keyword evidence="1" id="KW-0175">Coiled coil</keyword>
<dbReference type="Proteomes" id="UP000672009">
    <property type="component" value="Chromosome"/>
</dbReference>
<accession>A0A975F8G1</accession>
<reference evidence="3" key="1">
    <citation type="submission" date="2021-04" db="EMBL/GenBank/DDBJ databases">
        <title>Genomics, taxonomy and metabolism of representatives of sulfur bacteria of the genus Thiothrix: Thiothrix fructosivorans QT, Thiothrix unzii A1T and three new species, Thiothrix subterranea sp. nov., Thiothrix litoralis sp. nov. and 'Candidatus Thiothrix anitrata' sp. nov.</title>
        <authorList>
            <person name="Ravin N.V."/>
            <person name="Smolyakov D."/>
            <person name="Rudenko T.S."/>
            <person name="Mardanov A.V."/>
            <person name="Beletsky A.V."/>
            <person name="Markov N.D."/>
            <person name="Fomenkov A.I."/>
            <person name="Roberts R.J."/>
            <person name="Karnachuk O.V."/>
            <person name="Novikov A."/>
            <person name="Grabovich M.Y."/>
        </authorList>
    </citation>
    <scope>NUCLEOTIDE SEQUENCE</scope>
    <source>
        <strain evidence="3">A1</strain>
    </source>
</reference>
<proteinExistence type="predicted"/>
<sequence length="316" mass="35061">MTHTVGLAITNPVIDGQWHSGRRCDGKGADKISYVGHYLPKGLLVRYRHHKQPDTCHVWKEWEGEDHANIDAAEYRRKKEQAETLAQQAATQAAREKARLRAMLQQIIADSIPAAHEHPYVAKKRILAIGGRQTRQRYAVIPETAATPAQYLSPSDLLIPIYDHTGYLQGIQQITVQGRKFVRGSIKDGLCWVGGGLTTGETANRLYIAEGWATAVSIHIRTRNPVIVAFSTSNLLGAGYWARGCYPDTELVYAVDNDIGSFIIIAGKKIENPGKYYAEQAAIAVNAAVIKPPMSEGKSDWNDWHISQILNTRKPD</sequence>
<dbReference type="InterPro" id="IPR034154">
    <property type="entry name" value="TOPRIM_DnaG/twinkle"/>
</dbReference>